<name>A0A928Z9I4_9CYAN</name>
<feature type="coiled-coil region" evidence="2">
    <location>
        <begin position="172"/>
        <end position="199"/>
    </location>
</feature>
<feature type="chain" id="PRO_5038167396" evidence="1">
    <location>
        <begin position="29"/>
        <end position="578"/>
    </location>
</feature>
<dbReference type="RefSeq" id="WP_264321036.1">
    <property type="nucleotide sequence ID" value="NZ_JADEXN010000119.1"/>
</dbReference>
<organism evidence="4 5">
    <name type="scientific">Zarconia navalis LEGE 11467</name>
    <dbReference type="NCBI Taxonomy" id="1828826"/>
    <lineage>
        <taxon>Bacteria</taxon>
        <taxon>Bacillati</taxon>
        <taxon>Cyanobacteriota</taxon>
        <taxon>Cyanophyceae</taxon>
        <taxon>Oscillatoriophycideae</taxon>
        <taxon>Oscillatoriales</taxon>
        <taxon>Oscillatoriales incertae sedis</taxon>
        <taxon>Zarconia</taxon>
        <taxon>Zarconia navalis</taxon>
    </lineage>
</organism>
<dbReference type="PANTHER" id="PTHR43308:SF1">
    <property type="entry name" value="OUTER MEMBRANE PROTEIN ALPHA"/>
    <property type="match status" value="1"/>
</dbReference>
<comment type="caution">
    <text evidence="4">The sequence shown here is derived from an EMBL/GenBank/DDBJ whole genome shotgun (WGS) entry which is preliminary data.</text>
</comment>
<accession>A0A928Z9I4</accession>
<dbReference type="NCBIfam" id="NF033921">
    <property type="entry name" value="por_somb"/>
    <property type="match status" value="1"/>
</dbReference>
<feature type="domain" description="SLH" evidence="3">
    <location>
        <begin position="93"/>
        <end position="157"/>
    </location>
</feature>
<comment type="similarity">
    <text evidence="1">Belongs to the OprB family.</text>
</comment>
<dbReference type="GO" id="GO:0008643">
    <property type="term" value="P:carbohydrate transport"/>
    <property type="evidence" value="ECO:0007669"/>
    <property type="project" value="InterPro"/>
</dbReference>
<dbReference type="GO" id="GO:0016020">
    <property type="term" value="C:membrane"/>
    <property type="evidence" value="ECO:0007669"/>
    <property type="project" value="InterPro"/>
</dbReference>
<evidence type="ECO:0000313" key="5">
    <source>
        <dbReference type="Proteomes" id="UP000621799"/>
    </source>
</evidence>
<dbReference type="PROSITE" id="PS51272">
    <property type="entry name" value="SLH"/>
    <property type="match status" value="1"/>
</dbReference>
<dbReference type="InterPro" id="IPR051465">
    <property type="entry name" value="Cell_Envelope_Struct_Comp"/>
</dbReference>
<protein>
    <submittedName>
        <fullName evidence="4">Carbohydrate porin</fullName>
    </submittedName>
</protein>
<keyword evidence="5" id="KW-1185">Reference proteome</keyword>
<dbReference type="InterPro" id="IPR001119">
    <property type="entry name" value="SLH_dom"/>
</dbReference>
<dbReference type="Proteomes" id="UP000621799">
    <property type="component" value="Unassembled WGS sequence"/>
</dbReference>
<dbReference type="EMBL" id="JADEXN010000119">
    <property type="protein sequence ID" value="MBE9040796.1"/>
    <property type="molecule type" value="Genomic_DNA"/>
</dbReference>
<dbReference type="AlphaFoldDB" id="A0A928Z9I4"/>
<evidence type="ECO:0000256" key="1">
    <source>
        <dbReference type="RuleBase" id="RU363072"/>
    </source>
</evidence>
<gene>
    <name evidence="4" type="ORF">IQ235_08395</name>
</gene>
<dbReference type="Pfam" id="PF00395">
    <property type="entry name" value="SLH"/>
    <property type="match status" value="1"/>
</dbReference>
<reference evidence="4" key="1">
    <citation type="submission" date="2020-10" db="EMBL/GenBank/DDBJ databases">
        <authorList>
            <person name="Castelo-Branco R."/>
            <person name="Eusebio N."/>
            <person name="Adriana R."/>
            <person name="Vieira A."/>
            <person name="Brugerolle De Fraissinette N."/>
            <person name="Rezende De Castro R."/>
            <person name="Schneider M.P."/>
            <person name="Vasconcelos V."/>
            <person name="Leao P.N."/>
        </authorList>
    </citation>
    <scope>NUCLEOTIDE SEQUENCE</scope>
    <source>
        <strain evidence="4">LEGE 11467</strain>
    </source>
</reference>
<dbReference type="InterPro" id="IPR007049">
    <property type="entry name" value="Carb-sel_porin_OprB"/>
</dbReference>
<dbReference type="Pfam" id="PF04966">
    <property type="entry name" value="OprB"/>
    <property type="match status" value="1"/>
</dbReference>
<evidence type="ECO:0000313" key="4">
    <source>
        <dbReference type="EMBL" id="MBE9040796.1"/>
    </source>
</evidence>
<evidence type="ECO:0000256" key="2">
    <source>
        <dbReference type="SAM" id="Coils"/>
    </source>
</evidence>
<sequence length="578" mass="61557">MRNILWKILLVSPVALFGQMVLASSAVAKDFSPSLKSDLKLPEVQASEPIKLSQTAIEPASSVSVDEFMQLTEQQSLGESSQTSVDSISQVTSISQLSDVQPTDWAFQALQSLVERYGCIAGYPDGTYRGNQATTRYEFAAGLNACLDQILNLVDVESEVTAEDLAVIRRLQEEFAAELATLRGRVDALEARTAELEANQFSTTTKLIGEVVFGVADSFGDTLETVGLDQTVFQDRVRLNFVTNFDEKQQLWTRLDASNATPLTNSGIGATTYQTADSGNDVGIGWLAYYYNGDKFQVYLPAAFPLWQDFVPTVSPYFEGFTGANNSITSFGESSPIYKIGLASGGGLGLNYFVGDNVTVSAGYFGGDSFDPSEGSGLFNGEYSMLGQLTFDAGKLQLGLTYVHAYFNDFGGGGIGDVDGNAIFDTLVGTSLARNPFDVATVTNSYGASAAYQLSEKISVSAFGGYTDAFEAGGAGDAEIWYYGLGFAFPDLGGEGNLLGLQAGAEPYVGGIDFGGAIAGGDDVPLSIQAFYRYAVNDYINITPGVVALFNPGGFGDLDDPLDSDPIVIGVLRTTFNF</sequence>
<dbReference type="GO" id="GO:0015288">
    <property type="term" value="F:porin activity"/>
    <property type="evidence" value="ECO:0007669"/>
    <property type="project" value="InterPro"/>
</dbReference>
<keyword evidence="2" id="KW-0175">Coiled coil</keyword>
<proteinExistence type="inferred from homology"/>
<evidence type="ECO:0000259" key="3">
    <source>
        <dbReference type="PROSITE" id="PS51272"/>
    </source>
</evidence>
<dbReference type="InterPro" id="IPR047684">
    <property type="entry name" value="Por_som-like"/>
</dbReference>
<feature type="signal peptide" evidence="1">
    <location>
        <begin position="1"/>
        <end position="28"/>
    </location>
</feature>
<dbReference type="PANTHER" id="PTHR43308">
    <property type="entry name" value="OUTER MEMBRANE PROTEIN ALPHA-RELATED"/>
    <property type="match status" value="1"/>
</dbReference>
<keyword evidence="1" id="KW-0732">Signal</keyword>